<proteinExistence type="predicted"/>
<dbReference type="Proteomes" id="UP000824755">
    <property type="component" value="Chromosome"/>
</dbReference>
<dbReference type="EMBL" id="CP080544">
    <property type="protein sequence ID" value="QYR52427.1"/>
    <property type="molecule type" value="Genomic_DNA"/>
</dbReference>
<protein>
    <submittedName>
        <fullName evidence="1">DUF937 domain-containing protein</fullName>
    </submittedName>
</protein>
<gene>
    <name evidence="1" type="ORF">H8L67_07420</name>
</gene>
<reference evidence="1 2" key="1">
    <citation type="submission" date="2021-08" db="EMBL/GenBank/DDBJ databases">
        <title>Lysobacter sp. strain CJ11 Genome sequencing and assembly.</title>
        <authorList>
            <person name="Kim I."/>
        </authorList>
    </citation>
    <scope>NUCLEOTIDE SEQUENCE [LARGE SCALE GENOMIC DNA]</scope>
    <source>
        <strain evidence="1 2">CJ11</strain>
    </source>
</reference>
<dbReference type="Pfam" id="PF06078">
    <property type="entry name" value="DUF937"/>
    <property type="match status" value="1"/>
</dbReference>
<keyword evidence="2" id="KW-1185">Reference proteome</keyword>
<sequence>MSMIEEILQQMQGAPTQQVAGQLGVNDSQASQAIAAALPMLIGALGHNAQSGGAEALFGALGNHQQSLGNGGVGDLLGSVLGGLGQQQPSGSAINGAGILGHIFGGQQQTAAQQLGQTTGLGGDRTQMLLQILAPIVMAYLSRKVFSPSVESSPQGVSEVLSQEQSNAGGGLLGSILGGGDGKVDIGDIFRIGSSVLGGRR</sequence>
<evidence type="ECO:0000313" key="1">
    <source>
        <dbReference type="EMBL" id="QYR52427.1"/>
    </source>
</evidence>
<evidence type="ECO:0000313" key="2">
    <source>
        <dbReference type="Proteomes" id="UP000824755"/>
    </source>
</evidence>
<dbReference type="RefSeq" id="WP_220379213.1">
    <property type="nucleotide sequence ID" value="NZ_CP080544.1"/>
</dbReference>
<organism evidence="1 2">
    <name type="scientific">Lysobacter soyae</name>
    <dbReference type="NCBI Taxonomy" id="2764185"/>
    <lineage>
        <taxon>Bacteria</taxon>
        <taxon>Pseudomonadati</taxon>
        <taxon>Pseudomonadota</taxon>
        <taxon>Gammaproteobacteria</taxon>
        <taxon>Lysobacterales</taxon>
        <taxon>Lysobacteraceae</taxon>
        <taxon>Lysobacter</taxon>
    </lineage>
</organism>
<accession>A0ABX8WMS5</accession>
<name>A0ABX8WMS5_9GAMM</name>
<dbReference type="InterPro" id="IPR009282">
    <property type="entry name" value="DUF937"/>
</dbReference>